<keyword evidence="4" id="KW-1185">Reference proteome</keyword>
<accession>A0A502FSU3</accession>
<evidence type="ECO:0000259" key="2">
    <source>
        <dbReference type="Pfam" id="PF04773"/>
    </source>
</evidence>
<gene>
    <name evidence="3" type="ORF">EAH76_15255</name>
</gene>
<dbReference type="EMBL" id="RCZC01000004">
    <property type="protein sequence ID" value="TPG52073.1"/>
    <property type="molecule type" value="Genomic_DNA"/>
</dbReference>
<reference evidence="3 4" key="1">
    <citation type="journal article" date="2019" name="Environ. Microbiol.">
        <title>Species interactions and distinct microbial communities in high Arctic permafrost affected cryosols are associated with the CH4 and CO2 gas fluxes.</title>
        <authorList>
            <person name="Altshuler I."/>
            <person name="Hamel J."/>
            <person name="Turney S."/>
            <person name="Magnuson E."/>
            <person name="Levesque R."/>
            <person name="Greer C."/>
            <person name="Whyte L.G."/>
        </authorList>
    </citation>
    <scope>NUCLEOTIDE SEQUENCE [LARGE SCALE GENOMIC DNA]</scope>
    <source>
        <strain evidence="3 4">E6.1</strain>
    </source>
</reference>
<dbReference type="Proteomes" id="UP000319931">
    <property type="component" value="Unassembled WGS sequence"/>
</dbReference>
<evidence type="ECO:0000256" key="1">
    <source>
        <dbReference type="SAM" id="Phobius"/>
    </source>
</evidence>
<dbReference type="AlphaFoldDB" id="A0A502FSU3"/>
<dbReference type="InterPro" id="IPR012373">
    <property type="entry name" value="Ferrdict_sens_TM"/>
</dbReference>
<dbReference type="Gene3D" id="2.60.120.1440">
    <property type="match status" value="1"/>
</dbReference>
<comment type="caution">
    <text evidence="3">The sequence shown here is derived from an EMBL/GenBank/DDBJ whole genome shotgun (WGS) entry which is preliminary data.</text>
</comment>
<feature type="transmembrane region" description="Helical" evidence="1">
    <location>
        <begin position="90"/>
        <end position="113"/>
    </location>
</feature>
<feature type="domain" description="FecR protein" evidence="2">
    <location>
        <begin position="134"/>
        <end position="220"/>
    </location>
</feature>
<keyword evidence="1" id="KW-1133">Transmembrane helix</keyword>
<keyword evidence="1" id="KW-0472">Membrane</keyword>
<proteinExistence type="predicted"/>
<organism evidence="3 4">
    <name type="scientific">Sphingomonas glacialis</name>
    <dbReference type="NCBI Taxonomy" id="658225"/>
    <lineage>
        <taxon>Bacteria</taxon>
        <taxon>Pseudomonadati</taxon>
        <taxon>Pseudomonadota</taxon>
        <taxon>Alphaproteobacteria</taxon>
        <taxon>Sphingomonadales</taxon>
        <taxon>Sphingomonadaceae</taxon>
        <taxon>Sphingomonas</taxon>
    </lineage>
</organism>
<name>A0A502FSU3_9SPHN</name>
<evidence type="ECO:0000313" key="4">
    <source>
        <dbReference type="Proteomes" id="UP000319931"/>
    </source>
</evidence>
<sequence>MPGRRVMSERFEETRSVSDVAADWLVAHDRGLTQAERVDFEVWLAGPSTNAEEWRMASLMWGSFDDEPDELLASFRAEALSARPSRTRRIPAWATAAAAVVALTVGIGSWGLIAPRTGTSVDMAAVARTYSGGQSPSEVTLADGSRVMLDVGSRITVRETDARRDVALEIGRAFFKVAHDPSRPFVVASADRTVTATGTAFEVAREGSGLRVILEEGRVRIDATGNPADRANLVPGQEYWVKPGSKAEIRSVDAAEALNWRDGFISLHDITVREVLAMMDRGKPPHVVVTDPAAGDLRVSGRFRANDSEAFAKTLGLMYPVRIARSPSGQTTISSITAAKRRRSPE</sequence>
<dbReference type="PANTHER" id="PTHR30273">
    <property type="entry name" value="PERIPLASMIC SIGNAL SENSOR AND SIGMA FACTOR ACTIVATOR FECR-RELATED"/>
    <property type="match status" value="1"/>
</dbReference>
<dbReference type="OrthoDB" id="9798846at2"/>
<dbReference type="GO" id="GO:0016989">
    <property type="term" value="F:sigma factor antagonist activity"/>
    <property type="evidence" value="ECO:0007669"/>
    <property type="project" value="TreeGrafter"/>
</dbReference>
<protein>
    <recommendedName>
        <fullName evidence="2">FecR protein domain-containing protein</fullName>
    </recommendedName>
</protein>
<keyword evidence="1" id="KW-0812">Transmembrane</keyword>
<dbReference type="PANTHER" id="PTHR30273:SF2">
    <property type="entry name" value="PROTEIN FECR"/>
    <property type="match status" value="1"/>
</dbReference>
<dbReference type="InterPro" id="IPR006860">
    <property type="entry name" value="FecR"/>
</dbReference>
<dbReference type="PIRSF" id="PIRSF018266">
    <property type="entry name" value="FecR"/>
    <property type="match status" value="1"/>
</dbReference>
<evidence type="ECO:0000313" key="3">
    <source>
        <dbReference type="EMBL" id="TPG52073.1"/>
    </source>
</evidence>
<dbReference type="Pfam" id="PF04773">
    <property type="entry name" value="FecR"/>
    <property type="match status" value="1"/>
</dbReference>